<accession>A0A1G7NDW5</accession>
<organism evidence="1 2">
    <name type="scientific">Pedobacter terrae</name>
    <dbReference type="NCBI Taxonomy" id="405671"/>
    <lineage>
        <taxon>Bacteria</taxon>
        <taxon>Pseudomonadati</taxon>
        <taxon>Bacteroidota</taxon>
        <taxon>Sphingobacteriia</taxon>
        <taxon>Sphingobacteriales</taxon>
        <taxon>Sphingobacteriaceae</taxon>
        <taxon>Pedobacter</taxon>
    </lineage>
</organism>
<evidence type="ECO:0000313" key="1">
    <source>
        <dbReference type="EMBL" id="SDF72223.1"/>
    </source>
</evidence>
<sequence length="62" mass="7240">MTINHTSSFSMNKRSLIENLAYPEAFIVHHVPKTLYIKDPFGYCILNEGDRKIECLTYTYLV</sequence>
<protein>
    <submittedName>
        <fullName evidence="1">Uncharacterized protein</fullName>
    </submittedName>
</protein>
<name>A0A1G7NDW5_9SPHI</name>
<keyword evidence="2" id="KW-1185">Reference proteome</keyword>
<proteinExistence type="predicted"/>
<gene>
    <name evidence="1" type="ORF">SAMN05421827_101317</name>
</gene>
<dbReference type="STRING" id="405671.SAMN05421827_101317"/>
<dbReference type="EMBL" id="FNCH01000001">
    <property type="protein sequence ID" value="SDF72223.1"/>
    <property type="molecule type" value="Genomic_DNA"/>
</dbReference>
<reference evidence="2" key="1">
    <citation type="submission" date="2016-10" db="EMBL/GenBank/DDBJ databases">
        <authorList>
            <person name="Varghese N."/>
            <person name="Submissions S."/>
        </authorList>
    </citation>
    <scope>NUCLEOTIDE SEQUENCE [LARGE SCALE GENOMIC DNA]</scope>
    <source>
        <strain evidence="2">DSM 17933</strain>
    </source>
</reference>
<dbReference type="Proteomes" id="UP000199643">
    <property type="component" value="Unassembled WGS sequence"/>
</dbReference>
<evidence type="ECO:0000313" key="2">
    <source>
        <dbReference type="Proteomes" id="UP000199643"/>
    </source>
</evidence>
<dbReference type="AlphaFoldDB" id="A0A1G7NDW5"/>